<dbReference type="Proteomes" id="UP000050424">
    <property type="component" value="Unassembled WGS sequence"/>
</dbReference>
<feature type="compositionally biased region" description="Polar residues" evidence="1">
    <location>
        <begin position="128"/>
        <end position="137"/>
    </location>
</feature>
<organism evidence="2 3">
    <name type="scientific">Neonectria ditissima</name>
    <dbReference type="NCBI Taxonomy" id="78410"/>
    <lineage>
        <taxon>Eukaryota</taxon>
        <taxon>Fungi</taxon>
        <taxon>Dikarya</taxon>
        <taxon>Ascomycota</taxon>
        <taxon>Pezizomycotina</taxon>
        <taxon>Sordariomycetes</taxon>
        <taxon>Hypocreomycetidae</taxon>
        <taxon>Hypocreales</taxon>
        <taxon>Nectriaceae</taxon>
        <taxon>Neonectria</taxon>
    </lineage>
</organism>
<proteinExistence type="predicted"/>
<name>A0A0N8H8N8_9HYPO</name>
<feature type="region of interest" description="Disordered" evidence="1">
    <location>
        <begin position="120"/>
        <end position="140"/>
    </location>
</feature>
<comment type="caution">
    <text evidence="2">The sequence shown here is derived from an EMBL/GenBank/DDBJ whole genome shotgun (WGS) entry which is preliminary data.</text>
</comment>
<dbReference type="OrthoDB" id="5416097at2759"/>
<evidence type="ECO:0000313" key="3">
    <source>
        <dbReference type="Proteomes" id="UP000050424"/>
    </source>
</evidence>
<gene>
    <name evidence="2" type="ORF">AK830_g1452</name>
</gene>
<dbReference type="EMBL" id="LKCW01000011">
    <property type="protein sequence ID" value="KPM45092.1"/>
    <property type="molecule type" value="Genomic_DNA"/>
</dbReference>
<accession>A0A0N8H8N8</accession>
<dbReference type="AlphaFoldDB" id="A0A0N8H8N8"/>
<evidence type="ECO:0000313" key="2">
    <source>
        <dbReference type="EMBL" id="KPM45092.1"/>
    </source>
</evidence>
<keyword evidence="3" id="KW-1185">Reference proteome</keyword>
<evidence type="ECO:0000256" key="1">
    <source>
        <dbReference type="SAM" id="MobiDB-lite"/>
    </source>
</evidence>
<sequence>MDPITQSIPGFQEAGYNRPGVLSQAAEFIDSRPDFQAPVDLVPMDEYETRLMLIETIVNMQKAVRHDKDWQISVLQFTVLLCMPLAALETPKDHTCLREYLDRFGMLFNHFFQKDTSVAATSGKRPSESLSRQTASQRPAPLSVENLRKLEGEIGCDEKERDKCCSQDREQCIITATGDAHVCHIIPFAWNRNLENIAKTDYIMTSITSGMGLWINTVDISAFVSLSAELGASDKAWNMLTLAPSLQTWWRSGFFGLKFMGKTPSESDPSQTEVQLQFRWMPRSRESNATRKINIQDQRDPEKCLLADLTHYYGEGERSSCAQPCGMCDETALRTAYNARNHHRVASGAIFKVMRDTATVKYFQVMIEIQWAIICAAAMSGAAQSPELLVSSDDEDHFAYWQWAENEGKYQWAREGRGAEYDSNGESI</sequence>
<protein>
    <submittedName>
        <fullName evidence="2">Uncharacterized protein</fullName>
    </submittedName>
</protein>
<reference evidence="2 3" key="1">
    <citation type="submission" date="2015-09" db="EMBL/GenBank/DDBJ databases">
        <title>Draft genome of a European isolate of the apple canker pathogen Neonectria ditissima.</title>
        <authorList>
            <person name="Gomez-Cortecero A."/>
            <person name="Harrison R.J."/>
            <person name="Armitage A.D."/>
        </authorList>
    </citation>
    <scope>NUCLEOTIDE SEQUENCE [LARGE SCALE GENOMIC DNA]</scope>
    <source>
        <strain evidence="2 3">R09/05</strain>
    </source>
</reference>